<dbReference type="InterPro" id="IPR016181">
    <property type="entry name" value="Acyl_CoA_acyltransferase"/>
</dbReference>
<dbReference type="PANTHER" id="PTHR43877:SF2">
    <property type="entry name" value="AMINOALKYLPHOSPHONATE N-ACETYLTRANSFERASE-RELATED"/>
    <property type="match status" value="1"/>
</dbReference>
<gene>
    <name evidence="4" type="ORF">SAMN02927897_00511</name>
</gene>
<evidence type="ECO:0000259" key="3">
    <source>
        <dbReference type="PROSITE" id="PS51186"/>
    </source>
</evidence>
<dbReference type="PANTHER" id="PTHR43877">
    <property type="entry name" value="AMINOALKYLPHOSPHONATE N-ACETYLTRANSFERASE-RELATED-RELATED"/>
    <property type="match status" value="1"/>
</dbReference>
<feature type="domain" description="N-acetyltransferase" evidence="3">
    <location>
        <begin position="1"/>
        <end position="132"/>
    </location>
</feature>
<organism evidence="4 5">
    <name type="scientific">Kosakonia sacchari</name>
    <dbReference type="NCBI Taxonomy" id="1158459"/>
    <lineage>
        <taxon>Bacteria</taxon>
        <taxon>Pseudomonadati</taxon>
        <taxon>Pseudomonadota</taxon>
        <taxon>Gammaproteobacteria</taxon>
        <taxon>Enterobacterales</taxon>
        <taxon>Enterobacteriaceae</taxon>
        <taxon>Kosakonia</taxon>
    </lineage>
</organism>
<protein>
    <submittedName>
        <fullName evidence="4">Acetyltransferase (GNAT) domain-containing protein</fullName>
    </submittedName>
</protein>
<dbReference type="GO" id="GO:0016747">
    <property type="term" value="F:acyltransferase activity, transferring groups other than amino-acyl groups"/>
    <property type="evidence" value="ECO:0007669"/>
    <property type="project" value="InterPro"/>
</dbReference>
<dbReference type="InterPro" id="IPR000182">
    <property type="entry name" value="GNAT_dom"/>
</dbReference>
<sequence length="134" mass="15586">MLAELRVEAMRPSLEAINRFDPIRARERFLSTFTDKETFILCSQDEIVGFYVLRDFPTYLYLDHFYINNKFQGKGVGKEIVKRIQQKARLLGKAIRLIALKASPANDFYRALGFIFERAEGVDNHYMWAGVDAE</sequence>
<dbReference type="PROSITE" id="PS51186">
    <property type="entry name" value="GNAT"/>
    <property type="match status" value="1"/>
</dbReference>
<dbReference type="AlphaFoldDB" id="A0A1G4XDG9"/>
<evidence type="ECO:0000313" key="5">
    <source>
        <dbReference type="Proteomes" id="UP000183569"/>
    </source>
</evidence>
<proteinExistence type="predicted"/>
<dbReference type="RefSeq" id="WP_017456332.1">
    <property type="nucleotide sequence ID" value="NZ_FMUI01000002.1"/>
</dbReference>
<dbReference type="Pfam" id="PF13673">
    <property type="entry name" value="Acetyltransf_10"/>
    <property type="match status" value="1"/>
</dbReference>
<dbReference type="GeneID" id="23847623"/>
<dbReference type="SUPFAM" id="SSF55729">
    <property type="entry name" value="Acyl-CoA N-acyltransferases (Nat)"/>
    <property type="match status" value="1"/>
</dbReference>
<dbReference type="Gene3D" id="3.40.630.30">
    <property type="match status" value="1"/>
</dbReference>
<keyword evidence="1 4" id="KW-0808">Transferase</keyword>
<comment type="caution">
    <text evidence="4">The sequence shown here is derived from an EMBL/GenBank/DDBJ whole genome shotgun (WGS) entry which is preliminary data.</text>
</comment>
<dbReference type="Proteomes" id="UP000183569">
    <property type="component" value="Unassembled WGS sequence"/>
</dbReference>
<evidence type="ECO:0000313" key="4">
    <source>
        <dbReference type="EMBL" id="SCX39262.1"/>
    </source>
</evidence>
<accession>A0A1G4XDG9</accession>
<evidence type="ECO:0000256" key="2">
    <source>
        <dbReference type="ARBA" id="ARBA00023315"/>
    </source>
</evidence>
<evidence type="ECO:0000256" key="1">
    <source>
        <dbReference type="ARBA" id="ARBA00022679"/>
    </source>
</evidence>
<reference evidence="4 5" key="1">
    <citation type="submission" date="2016-10" db="EMBL/GenBank/DDBJ databases">
        <authorList>
            <person name="Varghese N."/>
            <person name="Submissions S."/>
        </authorList>
    </citation>
    <scope>NUCLEOTIDE SEQUENCE [LARGE SCALE GENOMIC DNA]</scope>
    <source>
        <strain evidence="4 5">CGMCC 1.12102</strain>
    </source>
</reference>
<dbReference type="EMBL" id="FMUI01000002">
    <property type="protein sequence ID" value="SCX39262.1"/>
    <property type="molecule type" value="Genomic_DNA"/>
</dbReference>
<keyword evidence="2" id="KW-0012">Acyltransferase</keyword>
<name>A0A1G4XDG9_9ENTR</name>
<dbReference type="CDD" id="cd04301">
    <property type="entry name" value="NAT_SF"/>
    <property type="match status" value="1"/>
</dbReference>
<dbReference type="InterPro" id="IPR050832">
    <property type="entry name" value="Bact_Acetyltransf"/>
</dbReference>